<proteinExistence type="inferred from homology"/>
<keyword evidence="9" id="KW-1185">Reference proteome</keyword>
<keyword evidence="4" id="KW-0698">rRNA processing</keyword>
<dbReference type="PANTHER" id="PTHR23183">
    <property type="entry name" value="NOP14"/>
    <property type="match status" value="1"/>
</dbReference>
<keyword evidence="3" id="KW-0690">Ribosome biogenesis</keyword>
<evidence type="ECO:0000313" key="8">
    <source>
        <dbReference type="EMBL" id="CAG2226351.1"/>
    </source>
</evidence>
<dbReference type="InterPro" id="IPR007276">
    <property type="entry name" value="Nop14"/>
</dbReference>
<accession>A0A8S3SZ96</accession>
<dbReference type="AlphaFoldDB" id="A0A8S3SZ96"/>
<dbReference type="Proteomes" id="UP000683360">
    <property type="component" value="Unassembled WGS sequence"/>
</dbReference>
<dbReference type="GO" id="GO:0030692">
    <property type="term" value="C:Noc4p-Nop14p complex"/>
    <property type="evidence" value="ECO:0007669"/>
    <property type="project" value="TreeGrafter"/>
</dbReference>
<evidence type="ECO:0000256" key="1">
    <source>
        <dbReference type="ARBA" id="ARBA00004604"/>
    </source>
</evidence>
<dbReference type="PANTHER" id="PTHR23183:SF0">
    <property type="entry name" value="NUCLEOLAR PROTEIN 14"/>
    <property type="match status" value="1"/>
</dbReference>
<dbReference type="OrthoDB" id="441771at2759"/>
<organism evidence="8 9">
    <name type="scientific">Mytilus edulis</name>
    <name type="common">Blue mussel</name>
    <dbReference type="NCBI Taxonomy" id="6550"/>
    <lineage>
        <taxon>Eukaryota</taxon>
        <taxon>Metazoa</taxon>
        <taxon>Spiralia</taxon>
        <taxon>Lophotrochozoa</taxon>
        <taxon>Mollusca</taxon>
        <taxon>Bivalvia</taxon>
        <taxon>Autobranchia</taxon>
        <taxon>Pteriomorphia</taxon>
        <taxon>Mytilida</taxon>
        <taxon>Mytiloidea</taxon>
        <taxon>Mytilidae</taxon>
        <taxon>Mytilinae</taxon>
        <taxon>Mytilus</taxon>
    </lineage>
</organism>
<comment type="caution">
    <text evidence="8">The sequence shown here is derived from an EMBL/GenBank/DDBJ whole genome shotgun (WGS) entry which is preliminary data.</text>
</comment>
<feature type="compositionally biased region" description="Acidic residues" evidence="7">
    <location>
        <begin position="310"/>
        <end position="351"/>
    </location>
</feature>
<evidence type="ECO:0000313" key="9">
    <source>
        <dbReference type="Proteomes" id="UP000683360"/>
    </source>
</evidence>
<evidence type="ECO:0000256" key="2">
    <source>
        <dbReference type="ARBA" id="ARBA00007466"/>
    </source>
</evidence>
<dbReference type="GO" id="GO:0030490">
    <property type="term" value="P:maturation of SSU-rRNA"/>
    <property type="evidence" value="ECO:0007669"/>
    <property type="project" value="TreeGrafter"/>
</dbReference>
<dbReference type="EMBL" id="CAJPWZ010001893">
    <property type="protein sequence ID" value="CAG2226351.1"/>
    <property type="molecule type" value="Genomic_DNA"/>
</dbReference>
<comment type="subcellular location">
    <subcellularLocation>
        <location evidence="1">Nucleus</location>
        <location evidence="1">Nucleolus</location>
    </subcellularLocation>
</comment>
<evidence type="ECO:0000256" key="6">
    <source>
        <dbReference type="ARBA" id="ARBA00024695"/>
    </source>
</evidence>
<feature type="compositionally biased region" description="Acidic residues" evidence="7">
    <location>
        <begin position="286"/>
        <end position="303"/>
    </location>
</feature>
<dbReference type="Pfam" id="PF04147">
    <property type="entry name" value="Nop14"/>
    <property type="match status" value="2"/>
</dbReference>
<feature type="region of interest" description="Disordered" evidence="7">
    <location>
        <begin position="286"/>
        <end position="360"/>
    </location>
</feature>
<keyword evidence="5" id="KW-0539">Nucleus</keyword>
<evidence type="ECO:0000256" key="5">
    <source>
        <dbReference type="ARBA" id="ARBA00023242"/>
    </source>
</evidence>
<evidence type="ECO:0000256" key="4">
    <source>
        <dbReference type="ARBA" id="ARBA00022552"/>
    </source>
</evidence>
<comment type="function">
    <text evidence="6">Involved in nucleolar processing of pre-18S ribosomal RNA. Has a role in the nuclear export of 40S pre-ribosomal subunit to the cytoplasm.</text>
</comment>
<gene>
    <name evidence="8" type="ORF">MEDL_39429</name>
</gene>
<name>A0A8S3SZ96_MYTED</name>
<reference evidence="8" key="1">
    <citation type="submission" date="2021-03" db="EMBL/GenBank/DDBJ databases">
        <authorList>
            <person name="Bekaert M."/>
        </authorList>
    </citation>
    <scope>NUCLEOTIDE SEQUENCE</scope>
</reference>
<comment type="similarity">
    <text evidence="2">Belongs to the NOP14 family.</text>
</comment>
<dbReference type="GO" id="GO:0032040">
    <property type="term" value="C:small-subunit processome"/>
    <property type="evidence" value="ECO:0007669"/>
    <property type="project" value="InterPro"/>
</dbReference>
<evidence type="ECO:0000256" key="7">
    <source>
        <dbReference type="SAM" id="MobiDB-lite"/>
    </source>
</evidence>
<protein>
    <submittedName>
        <fullName evidence="8">NOP14</fullName>
    </submittedName>
</protein>
<sequence length="433" mass="49512">MYLCNFAILQRKATLLQEYGQRLKSNKFVDKRFGEHDATLSVEDKMMKRFALERAKGDKVNKYSLNDNEEELTHYGQSLSEIEKFDNPDISDEDDEDQGRIDGKLVSQEHFGAFLENSNYVSVGGGDNKSWKERMEELITKSKKEKGKFGLRFLMAAGRVRMVLEFSLLWAGSKFGLRFLMASGRVKYGLRFLMASGRVSMVLDFSWLQAGQGKYGLRFLMASGQDGFRQDGLQAGKYGLRFLMASGRVKQEDDTVKPEDDYDICCQELQFEMKSSFALDYKEETIEASDGDEEDKDQQGSGEDEGKGEDNDEIDEEKEETEEEQSEDGDDSDDSYGDLESEDQGSDVEEEDKQKPTLDLKKKKKVMEEARKELPYTFKAPENYEDLLELLQTQTESDQLIIIDRIIKCHHPSLAEGNKKKLEVGCLYVTHVN</sequence>
<evidence type="ECO:0000256" key="3">
    <source>
        <dbReference type="ARBA" id="ARBA00022517"/>
    </source>
</evidence>